<evidence type="ECO:0000256" key="1">
    <source>
        <dbReference type="SAM" id="MobiDB-lite"/>
    </source>
</evidence>
<organism evidence="3">
    <name type="scientific">Pycnococcus provasolii</name>
    <dbReference type="NCBI Taxonomy" id="41880"/>
    <lineage>
        <taxon>Eukaryota</taxon>
        <taxon>Viridiplantae</taxon>
        <taxon>Chlorophyta</taxon>
        <taxon>Pseudoscourfieldiophyceae</taxon>
        <taxon>Pseudoscourfieldiales</taxon>
        <taxon>Pycnococcaceae</taxon>
        <taxon>Pycnococcus</taxon>
    </lineage>
</organism>
<feature type="signal peptide" evidence="2">
    <location>
        <begin position="1"/>
        <end position="17"/>
    </location>
</feature>
<evidence type="ECO:0000256" key="2">
    <source>
        <dbReference type="SAM" id="SignalP"/>
    </source>
</evidence>
<dbReference type="EMBL" id="HBGR01007293">
    <property type="protein sequence ID" value="CAD9379795.1"/>
    <property type="molecule type" value="Transcribed_RNA"/>
</dbReference>
<feature type="region of interest" description="Disordered" evidence="1">
    <location>
        <begin position="290"/>
        <end position="317"/>
    </location>
</feature>
<accession>A0A7S2AWX4</accession>
<feature type="compositionally biased region" description="Low complexity" evidence="1">
    <location>
        <begin position="303"/>
        <end position="317"/>
    </location>
</feature>
<sequence length="317" mass="34314">MMASSTVVLAVFGGALAAMKNAHEITGAQAAEHGGYHGGGYNKYGGGYGGGYGGYDYKVLKPYPQYANKFYGGKYYGDYGYECGTNYPQYKWYKPFTWKFSKYSKTGYYVDCPRHHKHHKHHDVEEPHEEPAKCANKLPGIGNYKFFSDMAFTTDVPKDAFTTSEVVVGPFSAGFSSTTSNTPFTLSGAAFDIQFGNLWCAWDLSNLREAKCTGDTPDDCEVLAKVTFGKLDSDCVAQQLSLQLVQSADLGAHRTSDFEPCKARAFAGKYKNKGEAINIETILSGLPVSTTTTGTLVPPEPTPSTSTSSTSSSSSSP</sequence>
<name>A0A7S2AWX4_9CHLO</name>
<reference evidence="3" key="1">
    <citation type="submission" date="2021-01" db="EMBL/GenBank/DDBJ databases">
        <authorList>
            <person name="Corre E."/>
            <person name="Pelletier E."/>
            <person name="Niang G."/>
            <person name="Scheremetjew M."/>
            <person name="Finn R."/>
            <person name="Kale V."/>
            <person name="Holt S."/>
            <person name="Cochrane G."/>
            <person name="Meng A."/>
            <person name="Brown T."/>
            <person name="Cohen L."/>
        </authorList>
    </citation>
    <scope>NUCLEOTIDE SEQUENCE</scope>
    <source>
        <strain evidence="3">RCC733</strain>
    </source>
</reference>
<evidence type="ECO:0008006" key="4">
    <source>
        <dbReference type="Google" id="ProtNLM"/>
    </source>
</evidence>
<gene>
    <name evidence="3" type="ORF">PPRO1471_LOCUS4827</name>
</gene>
<protein>
    <recommendedName>
        <fullName evidence="4">Pherophorin domain-containing protein</fullName>
    </recommendedName>
</protein>
<proteinExistence type="predicted"/>
<feature type="chain" id="PRO_5030755996" description="Pherophorin domain-containing protein" evidence="2">
    <location>
        <begin position="18"/>
        <end position="317"/>
    </location>
</feature>
<dbReference type="AlphaFoldDB" id="A0A7S2AWX4"/>
<evidence type="ECO:0000313" key="3">
    <source>
        <dbReference type="EMBL" id="CAD9379795.1"/>
    </source>
</evidence>
<keyword evidence="2" id="KW-0732">Signal</keyword>